<proteinExistence type="predicted"/>
<dbReference type="Proteomes" id="UP000625682">
    <property type="component" value="Unassembled WGS sequence"/>
</dbReference>
<keyword evidence="2" id="KW-1185">Reference proteome</keyword>
<dbReference type="AlphaFoldDB" id="A0A917P7Z4"/>
<name>A0A917P7Z4_9ACTN</name>
<comment type="caution">
    <text evidence="1">The sequence shown here is derived from an EMBL/GenBank/DDBJ whole genome shotgun (WGS) entry which is preliminary data.</text>
</comment>
<dbReference type="EMBL" id="BMMU01000041">
    <property type="protein sequence ID" value="GGJ65747.1"/>
    <property type="molecule type" value="Genomic_DNA"/>
</dbReference>
<protein>
    <submittedName>
        <fullName evidence="1">Uncharacterized protein</fullName>
    </submittedName>
</protein>
<evidence type="ECO:0000313" key="1">
    <source>
        <dbReference type="EMBL" id="GGJ65747.1"/>
    </source>
</evidence>
<reference evidence="1" key="2">
    <citation type="submission" date="2020-09" db="EMBL/GenBank/DDBJ databases">
        <authorList>
            <person name="Sun Q."/>
            <person name="Zhou Y."/>
        </authorList>
    </citation>
    <scope>NUCLEOTIDE SEQUENCE</scope>
    <source>
        <strain evidence="1">CGMCC 4.7272</strain>
    </source>
</reference>
<evidence type="ECO:0000313" key="2">
    <source>
        <dbReference type="Proteomes" id="UP000625682"/>
    </source>
</evidence>
<organism evidence="1 2">
    <name type="scientific">Streptomyces lacrimifluminis</name>
    <dbReference type="NCBI Taxonomy" id="1500077"/>
    <lineage>
        <taxon>Bacteria</taxon>
        <taxon>Bacillati</taxon>
        <taxon>Actinomycetota</taxon>
        <taxon>Actinomycetes</taxon>
        <taxon>Kitasatosporales</taxon>
        <taxon>Streptomycetaceae</taxon>
        <taxon>Streptomyces</taxon>
    </lineage>
</organism>
<reference evidence="1" key="1">
    <citation type="journal article" date="2014" name="Int. J. Syst. Evol. Microbiol.">
        <title>Complete genome sequence of Corynebacterium casei LMG S-19264T (=DSM 44701T), isolated from a smear-ripened cheese.</title>
        <authorList>
            <consortium name="US DOE Joint Genome Institute (JGI-PGF)"/>
            <person name="Walter F."/>
            <person name="Albersmeier A."/>
            <person name="Kalinowski J."/>
            <person name="Ruckert C."/>
        </authorList>
    </citation>
    <scope>NUCLEOTIDE SEQUENCE</scope>
    <source>
        <strain evidence="1">CGMCC 4.7272</strain>
    </source>
</reference>
<gene>
    <name evidence="1" type="ORF">GCM10012282_73550</name>
</gene>
<sequence length="70" mass="7921">MEASTVTATAVAVARPGTESFMWGAPNSWGITGIPRRMGAWMVKLWLTVRQERYMDSEFAFRMNMDMISS</sequence>
<accession>A0A917P7Z4</accession>